<dbReference type="PANTHER" id="PTHR10884:SF14">
    <property type="entry name" value="NADH DEHYDROGENASE [UBIQUINONE] IRON-SULFUR PROTEIN 3, MITOCHONDRIAL"/>
    <property type="match status" value="1"/>
</dbReference>
<dbReference type="GO" id="GO:0008137">
    <property type="term" value="F:NADH dehydrogenase (ubiquinone) activity"/>
    <property type="evidence" value="ECO:0007669"/>
    <property type="project" value="InterPro"/>
</dbReference>
<keyword evidence="3 5" id="KW-0874">Quinone</keyword>
<evidence type="ECO:0000259" key="6">
    <source>
        <dbReference type="Pfam" id="PF00329"/>
    </source>
</evidence>
<dbReference type="NCBIfam" id="NF004730">
    <property type="entry name" value="PRK06074.1-1"/>
    <property type="match status" value="1"/>
</dbReference>
<dbReference type="InterPro" id="IPR020396">
    <property type="entry name" value="NADH_UbQ_OxRdtase_CS"/>
</dbReference>
<comment type="catalytic activity">
    <reaction evidence="3 5">
        <text>a quinone + NADH + 5 H(+)(in) = a quinol + NAD(+) + 4 H(+)(out)</text>
        <dbReference type="Rhea" id="RHEA:57888"/>
        <dbReference type="ChEBI" id="CHEBI:15378"/>
        <dbReference type="ChEBI" id="CHEBI:24646"/>
        <dbReference type="ChEBI" id="CHEBI:57540"/>
        <dbReference type="ChEBI" id="CHEBI:57945"/>
        <dbReference type="ChEBI" id="CHEBI:132124"/>
    </reaction>
</comment>
<dbReference type="GO" id="GO:0005886">
    <property type="term" value="C:plasma membrane"/>
    <property type="evidence" value="ECO:0007669"/>
    <property type="project" value="UniProtKB-SubCell"/>
</dbReference>
<dbReference type="InterPro" id="IPR001268">
    <property type="entry name" value="NADH_UbQ_OxRdtase_30kDa_su"/>
</dbReference>
<dbReference type="Proteomes" id="UP000246569">
    <property type="component" value="Unassembled WGS sequence"/>
</dbReference>
<evidence type="ECO:0000256" key="5">
    <source>
        <dbReference type="RuleBase" id="RU003582"/>
    </source>
</evidence>
<gene>
    <name evidence="3" type="primary">nuoC</name>
    <name evidence="7" type="ORF">C7443_1119</name>
</gene>
<comment type="caution">
    <text evidence="7">The sequence shown here is derived from an EMBL/GenBank/DDBJ whole genome shotgun (WGS) entry which is preliminary data.</text>
</comment>
<comment type="subunit">
    <text evidence="3">NDH-1 is composed of 14 different subunits. Subunits NuoB, C, D, E, F, and G constitute the peripheral sector of the complex.</text>
</comment>
<dbReference type="InterPro" id="IPR010218">
    <property type="entry name" value="NADH_DH_suC"/>
</dbReference>
<protein>
    <recommendedName>
        <fullName evidence="3">NADH-quinone oxidoreductase subunit C</fullName>
        <ecNumber evidence="3">7.1.1.-</ecNumber>
    </recommendedName>
    <alternativeName>
        <fullName evidence="3">NADH dehydrogenase I subunit C</fullName>
    </alternativeName>
    <alternativeName>
        <fullName evidence="3">NDH-1 subunit C</fullName>
    </alternativeName>
</protein>
<accession>A0A317MWK0</accession>
<comment type="similarity">
    <text evidence="1 3 4">Belongs to the complex I 30 kDa subunit family.</text>
</comment>
<dbReference type="HAMAP" id="MF_01357">
    <property type="entry name" value="NDH1_NuoC"/>
    <property type="match status" value="1"/>
</dbReference>
<dbReference type="EC" id="7.1.1.-" evidence="3"/>
<proteinExistence type="inferred from homology"/>
<evidence type="ECO:0000256" key="1">
    <source>
        <dbReference type="ARBA" id="ARBA00007569"/>
    </source>
</evidence>
<dbReference type="Gene3D" id="3.30.460.80">
    <property type="entry name" value="NADH:ubiquinone oxidoreductase, 30kDa subunit"/>
    <property type="match status" value="1"/>
</dbReference>
<feature type="domain" description="NADH:ubiquinone oxidoreductase 30kDa subunit" evidence="6">
    <location>
        <begin position="34"/>
        <end position="192"/>
    </location>
</feature>
<reference evidence="7 8" key="1">
    <citation type="submission" date="2018-05" db="EMBL/GenBank/DDBJ databases">
        <title>Genomic Encyclopedia of Type Strains, Phase IV (KMG-IV): sequencing the most valuable type-strain genomes for metagenomic binning, comparative biology and taxonomic classification.</title>
        <authorList>
            <person name="Goeker M."/>
        </authorList>
    </citation>
    <scope>NUCLEOTIDE SEQUENCE [LARGE SCALE GENOMIC DNA]</scope>
    <source>
        <strain evidence="7 8">DSM 23606</strain>
    </source>
</reference>
<keyword evidence="3 4" id="KW-0520">NAD</keyword>
<dbReference type="SUPFAM" id="SSF143243">
    <property type="entry name" value="Nqo5-like"/>
    <property type="match status" value="1"/>
</dbReference>
<dbReference type="Pfam" id="PF00329">
    <property type="entry name" value="Complex1_30kDa"/>
    <property type="match status" value="1"/>
</dbReference>
<dbReference type="PROSITE" id="PS00542">
    <property type="entry name" value="COMPLEX1_30K"/>
    <property type="match status" value="1"/>
</dbReference>
<dbReference type="EMBL" id="QGTJ01000011">
    <property type="protein sequence ID" value="PWV59243.1"/>
    <property type="molecule type" value="Genomic_DNA"/>
</dbReference>
<dbReference type="AlphaFoldDB" id="A0A317MWK0"/>
<dbReference type="GO" id="GO:0048038">
    <property type="term" value="F:quinone binding"/>
    <property type="evidence" value="ECO:0007669"/>
    <property type="project" value="UniProtKB-KW"/>
</dbReference>
<keyword evidence="2 3" id="KW-0813">Transport</keyword>
<evidence type="ECO:0000313" key="7">
    <source>
        <dbReference type="EMBL" id="PWV59243.1"/>
    </source>
</evidence>
<keyword evidence="3" id="KW-1003">Cell membrane</keyword>
<evidence type="ECO:0000313" key="8">
    <source>
        <dbReference type="Proteomes" id="UP000246569"/>
    </source>
</evidence>
<dbReference type="OrthoDB" id="9803286at2"/>
<keyword evidence="3" id="KW-0830">Ubiquinone</keyword>
<evidence type="ECO:0000256" key="4">
    <source>
        <dbReference type="RuleBase" id="RU003456"/>
    </source>
</evidence>
<dbReference type="RefSeq" id="WP_110019653.1">
    <property type="nucleotide sequence ID" value="NZ_QGTJ01000011.1"/>
</dbReference>
<comment type="function">
    <text evidence="3">NDH-1 shuttles electrons from NADH, via FMN and iron-sulfur (Fe-S) centers, to quinones in the respiratory chain. The immediate electron acceptor for the enzyme in this species is believed to be ubiquinone. Couples the redox reaction to proton translocation (for every two electrons transferred, four hydrogen ions are translocated across the cytoplasmic membrane), and thus conserves the redox energy in a proton gradient.</text>
</comment>
<keyword evidence="3 4" id="KW-1278">Translocase</keyword>
<dbReference type="InterPro" id="IPR037232">
    <property type="entry name" value="NADH_quin_OxRdtase_su_C/D-like"/>
</dbReference>
<dbReference type="PANTHER" id="PTHR10884">
    <property type="entry name" value="NADH DEHYDROGENASE UBIQUINONE IRON-SULFUR PROTEIN 3"/>
    <property type="match status" value="1"/>
</dbReference>
<evidence type="ECO:0000256" key="3">
    <source>
        <dbReference type="HAMAP-Rule" id="MF_01357"/>
    </source>
</evidence>
<comment type="subcellular location">
    <subcellularLocation>
        <location evidence="3">Cell membrane</location>
        <topology evidence="3">Peripheral membrane protein</topology>
        <orientation evidence="3">Cytoplasmic side</orientation>
    </subcellularLocation>
</comment>
<keyword evidence="3" id="KW-0472">Membrane</keyword>
<evidence type="ECO:0000256" key="2">
    <source>
        <dbReference type="ARBA" id="ARBA00022448"/>
    </source>
</evidence>
<name>A0A317MWK0_9GAMM</name>
<dbReference type="GO" id="GO:0050136">
    <property type="term" value="F:NADH dehydrogenase (quinone) (non-electrogenic) activity"/>
    <property type="evidence" value="ECO:0007669"/>
    <property type="project" value="UniProtKB-UniRule"/>
</dbReference>
<keyword evidence="8" id="KW-1185">Reference proteome</keyword>
<organism evidence="7 8">
    <name type="scientific">Plasticicumulans acidivorans</name>
    <dbReference type="NCBI Taxonomy" id="886464"/>
    <lineage>
        <taxon>Bacteria</taxon>
        <taxon>Pseudomonadati</taxon>
        <taxon>Pseudomonadota</taxon>
        <taxon>Gammaproteobacteria</taxon>
        <taxon>Candidatus Competibacteraceae</taxon>
        <taxon>Plasticicumulans</taxon>
    </lineage>
</organism>
<sequence length="232" mass="26076">MADILENLLDSIKSRFGESLVGCGFCQGELAVDIALADAKEVFASLRDEFHFEQLIDLAGVDYSAYGASEWATVNTSSSGFGRGVNETSPGRSAESVTVFVETSKTKQRFAAVYQLLSISKNTRLRVRVFAEDDDMPIIPSVIDVWASASWYEREAFDLFGLLFEGHPDLRRILTDYGFVGHPFRKDFPLIGNVEMRYDMEKGRVIYEPVSIEPRVLVPRVIRDDHRYTIGS</sequence>